<organism evidence="1 2">
    <name type="scientific">Laccaria amethystina LaAM-08-1</name>
    <dbReference type="NCBI Taxonomy" id="1095629"/>
    <lineage>
        <taxon>Eukaryota</taxon>
        <taxon>Fungi</taxon>
        <taxon>Dikarya</taxon>
        <taxon>Basidiomycota</taxon>
        <taxon>Agaricomycotina</taxon>
        <taxon>Agaricomycetes</taxon>
        <taxon>Agaricomycetidae</taxon>
        <taxon>Agaricales</taxon>
        <taxon>Agaricineae</taxon>
        <taxon>Hydnangiaceae</taxon>
        <taxon>Laccaria</taxon>
    </lineage>
</organism>
<dbReference type="Proteomes" id="UP000054477">
    <property type="component" value="Unassembled WGS sequence"/>
</dbReference>
<accession>A0A0C9WKK2</accession>
<evidence type="ECO:0000313" key="1">
    <source>
        <dbReference type="EMBL" id="KIJ89500.1"/>
    </source>
</evidence>
<name>A0A0C9WKK2_9AGAR</name>
<proteinExistence type="predicted"/>
<keyword evidence="2" id="KW-1185">Reference proteome</keyword>
<dbReference type="EMBL" id="KN839667">
    <property type="protein sequence ID" value="KIJ89500.1"/>
    <property type="molecule type" value="Genomic_DNA"/>
</dbReference>
<reference evidence="1 2" key="1">
    <citation type="submission" date="2014-04" db="EMBL/GenBank/DDBJ databases">
        <authorList>
            <consortium name="DOE Joint Genome Institute"/>
            <person name="Kuo A."/>
            <person name="Kohler A."/>
            <person name="Nagy L.G."/>
            <person name="Floudas D."/>
            <person name="Copeland A."/>
            <person name="Barry K.W."/>
            <person name="Cichocki N."/>
            <person name="Veneault-Fourrey C."/>
            <person name="LaButti K."/>
            <person name="Lindquist E.A."/>
            <person name="Lipzen A."/>
            <person name="Lundell T."/>
            <person name="Morin E."/>
            <person name="Murat C."/>
            <person name="Sun H."/>
            <person name="Tunlid A."/>
            <person name="Henrissat B."/>
            <person name="Grigoriev I.V."/>
            <person name="Hibbett D.S."/>
            <person name="Martin F."/>
            <person name="Nordberg H.P."/>
            <person name="Cantor M.N."/>
            <person name="Hua S.X."/>
        </authorList>
    </citation>
    <scope>NUCLEOTIDE SEQUENCE [LARGE SCALE GENOMIC DNA]</scope>
    <source>
        <strain evidence="1 2">LaAM-08-1</strain>
    </source>
</reference>
<sequence length="60" mass="6689">MQAPSSSNESSIPSIWSTLRGASESQTRAYIYGFLALTCTLLKAQADVQHLCYVRRVHED</sequence>
<gene>
    <name evidence="1" type="ORF">K443DRAFT_16050</name>
</gene>
<evidence type="ECO:0000313" key="2">
    <source>
        <dbReference type="Proteomes" id="UP000054477"/>
    </source>
</evidence>
<protein>
    <submittedName>
        <fullName evidence="1">Uncharacterized protein</fullName>
    </submittedName>
</protein>
<reference evidence="2" key="2">
    <citation type="submission" date="2015-01" db="EMBL/GenBank/DDBJ databases">
        <title>Evolutionary Origins and Diversification of the Mycorrhizal Mutualists.</title>
        <authorList>
            <consortium name="DOE Joint Genome Institute"/>
            <consortium name="Mycorrhizal Genomics Consortium"/>
            <person name="Kohler A."/>
            <person name="Kuo A."/>
            <person name="Nagy L.G."/>
            <person name="Floudas D."/>
            <person name="Copeland A."/>
            <person name="Barry K.W."/>
            <person name="Cichocki N."/>
            <person name="Veneault-Fourrey C."/>
            <person name="LaButti K."/>
            <person name="Lindquist E.A."/>
            <person name="Lipzen A."/>
            <person name="Lundell T."/>
            <person name="Morin E."/>
            <person name="Murat C."/>
            <person name="Riley R."/>
            <person name="Ohm R."/>
            <person name="Sun H."/>
            <person name="Tunlid A."/>
            <person name="Henrissat B."/>
            <person name="Grigoriev I.V."/>
            <person name="Hibbett D.S."/>
            <person name="Martin F."/>
        </authorList>
    </citation>
    <scope>NUCLEOTIDE SEQUENCE [LARGE SCALE GENOMIC DNA]</scope>
    <source>
        <strain evidence="2">LaAM-08-1</strain>
    </source>
</reference>
<dbReference type="AlphaFoldDB" id="A0A0C9WKK2"/>
<dbReference type="HOGENOM" id="CLU_2942093_0_0_1"/>